<organism evidence="2 3">
    <name type="scientific">Pelagibacterium nitratireducens</name>
    <dbReference type="NCBI Taxonomy" id="1046114"/>
    <lineage>
        <taxon>Bacteria</taxon>
        <taxon>Pseudomonadati</taxon>
        <taxon>Pseudomonadota</taxon>
        <taxon>Alphaproteobacteria</taxon>
        <taxon>Hyphomicrobiales</taxon>
        <taxon>Devosiaceae</taxon>
        <taxon>Pelagibacterium</taxon>
    </lineage>
</organism>
<protein>
    <recommendedName>
        <fullName evidence="4">DUF1176 domain-containing protein</fullName>
    </recommendedName>
</protein>
<evidence type="ECO:0000313" key="3">
    <source>
        <dbReference type="Proteomes" id="UP001369958"/>
    </source>
</evidence>
<proteinExistence type="predicted"/>
<dbReference type="Proteomes" id="UP001369958">
    <property type="component" value="Chromosome"/>
</dbReference>
<evidence type="ECO:0000256" key="1">
    <source>
        <dbReference type="SAM" id="SignalP"/>
    </source>
</evidence>
<name>A0ABZ2HZ20_9HYPH</name>
<feature type="chain" id="PRO_5045388599" description="DUF1176 domain-containing protein" evidence="1">
    <location>
        <begin position="20"/>
        <end position="196"/>
    </location>
</feature>
<evidence type="ECO:0008006" key="4">
    <source>
        <dbReference type="Google" id="ProtNLM"/>
    </source>
</evidence>
<keyword evidence="3" id="KW-1185">Reference proteome</keyword>
<dbReference type="EMBL" id="CP146275">
    <property type="protein sequence ID" value="WWT32195.1"/>
    <property type="molecule type" value="Genomic_DNA"/>
</dbReference>
<keyword evidence="1" id="KW-0732">Signal</keyword>
<dbReference type="RefSeq" id="WP_338607657.1">
    <property type="nucleotide sequence ID" value="NZ_CP146275.1"/>
</dbReference>
<reference evidence="2 3" key="1">
    <citation type="submission" date="2024-02" db="EMBL/GenBank/DDBJ databases">
        <title>Complete genome sequence of Pelagibacterium nitratireducens ZH15.</title>
        <authorList>
            <person name="Zhao L.H."/>
        </authorList>
    </citation>
    <scope>NUCLEOTIDE SEQUENCE [LARGE SCALE GENOMIC DNA]</scope>
    <source>
        <strain evidence="2 3">ZH15</strain>
    </source>
</reference>
<feature type="signal peptide" evidence="1">
    <location>
        <begin position="1"/>
        <end position="19"/>
    </location>
</feature>
<gene>
    <name evidence="2" type="ORF">V6617_14440</name>
</gene>
<accession>A0ABZ2HZ20</accession>
<evidence type="ECO:0000313" key="2">
    <source>
        <dbReference type="EMBL" id="WWT32195.1"/>
    </source>
</evidence>
<sequence>MEKIIAAIVTVFLVSPALAQPVTPAAPVAAEVTVVPGEVEAPQPGADDLDEPVPDNPYYDDRSTAAAVIESLYNAISRSEYLRAWSYFEHEDGIDQQADFEAFAAGYQDTESVQLIVGPEVTEGAAGTIYYTIPAAIEATMADGTTARFAGCYTLRLAQPAVQATPPFRPMAITEGELDPAQGSLDTILPGSCEPQ</sequence>